<keyword evidence="2" id="KW-1185">Reference proteome</keyword>
<sequence length="71" mass="7844">VGYPGWKCCAASLQSPRDTTTVTLTALHRDHGMAGEGKKSTVERWKNIEMEEVPTTTTTYQFNFTAKGLHG</sequence>
<name>A0AAD9F128_DISEL</name>
<protein>
    <submittedName>
        <fullName evidence="1">Phosphatidylinositol 4-phosphate 3-kinase C2 domain containing subunit gamma</fullName>
    </submittedName>
</protein>
<reference evidence="1" key="1">
    <citation type="submission" date="2023-04" db="EMBL/GenBank/DDBJ databases">
        <title>Chromosome-level genome of Chaenocephalus aceratus.</title>
        <authorList>
            <person name="Park H."/>
        </authorList>
    </citation>
    <scope>NUCLEOTIDE SEQUENCE</scope>
    <source>
        <strain evidence="1">DE</strain>
        <tissue evidence="1">Muscle</tissue>
    </source>
</reference>
<dbReference type="EMBL" id="JASDAP010000024">
    <property type="protein sequence ID" value="KAK1881750.1"/>
    <property type="molecule type" value="Genomic_DNA"/>
</dbReference>
<gene>
    <name evidence="1" type="ORF">KUDE01_024914</name>
</gene>
<accession>A0AAD9F128</accession>
<comment type="caution">
    <text evidence="1">The sequence shown here is derived from an EMBL/GenBank/DDBJ whole genome shotgun (WGS) entry which is preliminary data.</text>
</comment>
<organism evidence="1 2">
    <name type="scientific">Dissostichus eleginoides</name>
    <name type="common">Patagonian toothfish</name>
    <name type="synonym">Dissostichus amissus</name>
    <dbReference type="NCBI Taxonomy" id="100907"/>
    <lineage>
        <taxon>Eukaryota</taxon>
        <taxon>Metazoa</taxon>
        <taxon>Chordata</taxon>
        <taxon>Craniata</taxon>
        <taxon>Vertebrata</taxon>
        <taxon>Euteleostomi</taxon>
        <taxon>Actinopterygii</taxon>
        <taxon>Neopterygii</taxon>
        <taxon>Teleostei</taxon>
        <taxon>Neoteleostei</taxon>
        <taxon>Acanthomorphata</taxon>
        <taxon>Eupercaria</taxon>
        <taxon>Perciformes</taxon>
        <taxon>Notothenioidei</taxon>
        <taxon>Nototheniidae</taxon>
        <taxon>Dissostichus</taxon>
    </lineage>
</organism>
<feature type="non-terminal residue" evidence="1">
    <location>
        <position position="71"/>
    </location>
</feature>
<evidence type="ECO:0000313" key="1">
    <source>
        <dbReference type="EMBL" id="KAK1881750.1"/>
    </source>
</evidence>
<feature type="non-terminal residue" evidence="1">
    <location>
        <position position="1"/>
    </location>
</feature>
<proteinExistence type="predicted"/>
<dbReference type="Proteomes" id="UP001228049">
    <property type="component" value="Unassembled WGS sequence"/>
</dbReference>
<evidence type="ECO:0000313" key="2">
    <source>
        <dbReference type="Proteomes" id="UP001228049"/>
    </source>
</evidence>
<dbReference type="AlphaFoldDB" id="A0AAD9F128"/>